<gene>
    <name evidence="10" type="ORF">E3W66_08340</name>
</gene>
<dbReference type="GO" id="GO:0015288">
    <property type="term" value="F:porin activity"/>
    <property type="evidence" value="ECO:0007669"/>
    <property type="project" value="TreeGrafter"/>
</dbReference>
<dbReference type="InterPro" id="IPR003423">
    <property type="entry name" value="OMP_efflux"/>
</dbReference>
<comment type="similarity">
    <text evidence="2">Belongs to the outer membrane factor (OMF) (TC 1.B.17) family.</text>
</comment>
<evidence type="ECO:0000256" key="3">
    <source>
        <dbReference type="ARBA" id="ARBA00022448"/>
    </source>
</evidence>
<evidence type="ECO:0000313" key="10">
    <source>
        <dbReference type="EMBL" id="TFH67488.1"/>
    </source>
</evidence>
<evidence type="ECO:0000256" key="6">
    <source>
        <dbReference type="ARBA" id="ARBA00023136"/>
    </source>
</evidence>
<dbReference type="Pfam" id="PF02321">
    <property type="entry name" value="OEP"/>
    <property type="match status" value="2"/>
</dbReference>
<name>A0A4Y8UGF5_9GAMM</name>
<dbReference type="AlphaFoldDB" id="A0A4Y8UGF5"/>
<keyword evidence="9" id="KW-0732">Signal</keyword>
<feature type="chain" id="PRO_5021328738" evidence="9">
    <location>
        <begin position="22"/>
        <end position="420"/>
    </location>
</feature>
<organism evidence="10 11">
    <name type="scientific">Gammaproteobacteria bacterium LSUCC0057</name>
    <dbReference type="NCBI Taxonomy" id="2559237"/>
    <lineage>
        <taxon>Bacteria</taxon>
        <taxon>Pseudomonadati</taxon>
        <taxon>Pseudomonadota</taxon>
        <taxon>Gammaproteobacteria</taxon>
        <taxon>Cellvibrionales</taxon>
        <taxon>Porticoccaceae</taxon>
        <taxon>SAR92 clade</taxon>
    </lineage>
</organism>
<dbReference type="GO" id="GO:0015562">
    <property type="term" value="F:efflux transmembrane transporter activity"/>
    <property type="evidence" value="ECO:0007669"/>
    <property type="project" value="InterPro"/>
</dbReference>
<feature type="coiled-coil region" evidence="8">
    <location>
        <begin position="324"/>
        <end position="351"/>
    </location>
</feature>
<dbReference type="InterPro" id="IPR051906">
    <property type="entry name" value="TolC-like"/>
</dbReference>
<evidence type="ECO:0000256" key="1">
    <source>
        <dbReference type="ARBA" id="ARBA00004442"/>
    </source>
</evidence>
<dbReference type="EMBL" id="SPIA01000003">
    <property type="protein sequence ID" value="TFH67488.1"/>
    <property type="molecule type" value="Genomic_DNA"/>
</dbReference>
<dbReference type="SUPFAM" id="SSF56954">
    <property type="entry name" value="Outer membrane efflux proteins (OEP)"/>
    <property type="match status" value="1"/>
</dbReference>
<dbReference type="OrthoDB" id="5296315at2"/>
<evidence type="ECO:0000256" key="4">
    <source>
        <dbReference type="ARBA" id="ARBA00022452"/>
    </source>
</evidence>
<evidence type="ECO:0000256" key="2">
    <source>
        <dbReference type="ARBA" id="ARBA00007613"/>
    </source>
</evidence>
<keyword evidence="7" id="KW-0998">Cell outer membrane</keyword>
<evidence type="ECO:0000256" key="5">
    <source>
        <dbReference type="ARBA" id="ARBA00022692"/>
    </source>
</evidence>
<dbReference type="GO" id="GO:0009279">
    <property type="term" value="C:cell outer membrane"/>
    <property type="evidence" value="ECO:0007669"/>
    <property type="project" value="UniProtKB-SubCell"/>
</dbReference>
<keyword evidence="8" id="KW-0175">Coiled coil</keyword>
<keyword evidence="4" id="KW-1134">Transmembrane beta strand</keyword>
<dbReference type="PANTHER" id="PTHR30026">
    <property type="entry name" value="OUTER MEMBRANE PROTEIN TOLC"/>
    <property type="match status" value="1"/>
</dbReference>
<keyword evidence="6" id="KW-0472">Membrane</keyword>
<keyword evidence="5" id="KW-0812">Transmembrane</keyword>
<accession>A0A4Y8UGF5</accession>
<evidence type="ECO:0000256" key="9">
    <source>
        <dbReference type="SAM" id="SignalP"/>
    </source>
</evidence>
<feature type="signal peptide" evidence="9">
    <location>
        <begin position="1"/>
        <end position="21"/>
    </location>
</feature>
<reference evidence="10 11" key="1">
    <citation type="submission" date="2019-03" db="EMBL/GenBank/DDBJ databases">
        <title>Draft genome of Gammaproteobacteria bacterium LSUCC0057, a member of the SAR92 clade.</title>
        <authorList>
            <person name="Lanclos V.C."/>
            <person name="Doiron C."/>
            <person name="Henson M.W."/>
            <person name="Thrash J.C."/>
        </authorList>
    </citation>
    <scope>NUCLEOTIDE SEQUENCE [LARGE SCALE GENOMIC DNA]</scope>
    <source>
        <strain evidence="10 11">LSUCC0057</strain>
    </source>
</reference>
<dbReference type="PANTHER" id="PTHR30026:SF22">
    <property type="entry name" value="OUTER MEMBRANE EFFLUX PROTEIN"/>
    <property type="match status" value="1"/>
</dbReference>
<dbReference type="Gene3D" id="1.20.1600.10">
    <property type="entry name" value="Outer membrane efflux proteins (OEP)"/>
    <property type="match status" value="1"/>
</dbReference>
<evidence type="ECO:0000313" key="11">
    <source>
        <dbReference type="Proteomes" id="UP000298133"/>
    </source>
</evidence>
<comment type="subcellular location">
    <subcellularLocation>
        <location evidence="1">Cell outer membrane</location>
    </subcellularLocation>
</comment>
<proteinExistence type="inferred from homology"/>
<evidence type="ECO:0000256" key="8">
    <source>
        <dbReference type="SAM" id="Coils"/>
    </source>
</evidence>
<sequence length="420" mass="46175">MTILLRSAAILLTLSAGTLLAAAPVAALTLENALQATLANNPALAGKQAEYAAAQGSLSSAKSQRLPSLSVAMNNVDNQDHNTQGTVVLRQPLWAFGKISQSIDQAEANSAVERLGVDQVRRELLTRTAVSFARIEGIVARQRVARQNVAEHERLYEQIQRRQEGQLASDADVRLAYSRLLQAKATLQRLHGEYRIALSDLERLTLLPVTELAPVSAEYLLLPQEQDLWQLALANSIDLAQKQAALEAADVAIRQAKSASLPTLYLQAEHDFYESKNNFADLNEDRAGLVLEASLDGAGFTSLGQVRSAVARRSAAEQDIDVTRNELRYRVEQLKSNLRLQNQLVEALSATVTALEGTAESFLRQYETGRKSWLDLLNTQRELQQQQLELEQSVNERLTIALQINALIGGLDAIVAEREQ</sequence>
<dbReference type="Proteomes" id="UP000298133">
    <property type="component" value="Unassembled WGS sequence"/>
</dbReference>
<protein>
    <submittedName>
        <fullName evidence="10">TolC family protein</fullName>
    </submittedName>
</protein>
<evidence type="ECO:0000256" key="7">
    <source>
        <dbReference type="ARBA" id="ARBA00023237"/>
    </source>
</evidence>
<keyword evidence="3" id="KW-0813">Transport</keyword>
<comment type="caution">
    <text evidence="10">The sequence shown here is derived from an EMBL/GenBank/DDBJ whole genome shotgun (WGS) entry which is preliminary data.</text>
</comment>
<keyword evidence="11" id="KW-1185">Reference proteome</keyword>
<dbReference type="GO" id="GO:1990281">
    <property type="term" value="C:efflux pump complex"/>
    <property type="evidence" value="ECO:0007669"/>
    <property type="project" value="TreeGrafter"/>
</dbReference>